<evidence type="ECO:0000259" key="9">
    <source>
        <dbReference type="PROSITE" id="PS50954"/>
    </source>
</evidence>
<feature type="domain" description="LEM" evidence="9">
    <location>
        <begin position="1"/>
        <end position="43"/>
    </location>
</feature>
<evidence type="ECO:0000313" key="11">
    <source>
        <dbReference type="RefSeq" id="XP_013774758.1"/>
    </source>
</evidence>
<dbReference type="CDD" id="cd12286">
    <property type="entry name" value="RRM_Man1"/>
    <property type="match status" value="1"/>
</dbReference>
<feature type="region of interest" description="Disordered" evidence="7">
    <location>
        <begin position="115"/>
        <end position="145"/>
    </location>
</feature>
<evidence type="ECO:0000313" key="10">
    <source>
        <dbReference type="Proteomes" id="UP000694941"/>
    </source>
</evidence>
<sequence>MASKISDTELRHKLKELGEDVGPITDSTRYLWQKKLNNLLNDQKKNLRKRSISKSVNSKKLGGFSSDESELDSTANKTVRSGRKRVSTKNMSDNYVSNLKNSPKKLPLSLNKHMDENDFKIPGPVPLNSKKSLSRKKHLSRSCASDLTRHGLKNLNGSVGSDSVLDTSYDVDSSDSDVDFDRQKLTPNQSRQDSSLYATSFSSEVNKHTSMKKNISTKNGNYDLVSSEEVGLWKTVKHGIFVSFYRLYTRNGESCNILNSLDVYTLESTKASKPFLCRLRQATKKAFWQVAVIVLVIVLACGCMQYVKFSKRRRESEWKELISMIERIIEILKHQYEASQSDPSIKGYVAISHVRDMLIPLSERKSKENLWKRVVKFLEENESRVRVEDQHIAGEVFNVWRWIQISPPENSNKKDKVWQGQAFGNGDRSPNMLPFAPTPCLKIRNMFDPEVEYGDDWHVRIQDAILEKCESNSGIVHMYVDKSSKEGCVFLKCNTLQAAREAYSSLHGWWFDGKLVTVKYLRLERYHERFPASRYSTMPLKPSNNMRLSLSVPFQNSVLERT</sequence>
<feature type="region of interest" description="Disordered" evidence="7">
    <location>
        <begin position="173"/>
        <end position="193"/>
    </location>
</feature>
<evidence type="ECO:0000256" key="3">
    <source>
        <dbReference type="ARBA" id="ARBA00022692"/>
    </source>
</evidence>
<dbReference type="InterPro" id="IPR034394">
    <property type="entry name" value="Man1_RRM"/>
</dbReference>
<evidence type="ECO:0000256" key="8">
    <source>
        <dbReference type="SAM" id="Phobius"/>
    </source>
</evidence>
<dbReference type="InterPro" id="IPR012677">
    <property type="entry name" value="Nucleotide-bd_a/b_plait_sf"/>
</dbReference>
<name>A0ABM1B4N7_LIMPO</name>
<gene>
    <name evidence="11" type="primary">LOC106459664</name>
</gene>
<keyword evidence="2" id="KW-0597">Phosphoprotein</keyword>
<dbReference type="PROSITE" id="PS50954">
    <property type="entry name" value="LEM"/>
    <property type="match status" value="1"/>
</dbReference>
<dbReference type="InterPro" id="IPR011015">
    <property type="entry name" value="LEM/LEM-like_dom_sf"/>
</dbReference>
<dbReference type="CDD" id="cd12934">
    <property type="entry name" value="LEM"/>
    <property type="match status" value="1"/>
</dbReference>
<dbReference type="InterPro" id="IPR041885">
    <property type="entry name" value="MAN1_winged_helix_dom"/>
</dbReference>
<feature type="region of interest" description="Disordered" evidence="7">
    <location>
        <begin position="50"/>
        <end position="87"/>
    </location>
</feature>
<dbReference type="RefSeq" id="XP_013774758.1">
    <property type="nucleotide sequence ID" value="XM_013919304.2"/>
</dbReference>
<dbReference type="InterPro" id="IPR018996">
    <property type="entry name" value="Man1/Src1-like_C"/>
</dbReference>
<evidence type="ECO:0000256" key="6">
    <source>
        <dbReference type="ARBA" id="ARBA00023242"/>
    </source>
</evidence>
<dbReference type="PANTHER" id="PTHR13428">
    <property type="entry name" value="INNER NUCLEAR MEMBRANE PROTEIN MAN1 LEM DOMAIN CONTAINING PROTEIN"/>
    <property type="match status" value="1"/>
</dbReference>
<dbReference type="Pfam" id="PF03020">
    <property type="entry name" value="LEM"/>
    <property type="match status" value="1"/>
</dbReference>
<keyword evidence="3 8" id="KW-0812">Transmembrane</keyword>
<evidence type="ECO:0000256" key="2">
    <source>
        <dbReference type="ARBA" id="ARBA00022553"/>
    </source>
</evidence>
<dbReference type="PANTHER" id="PTHR13428:SF12">
    <property type="entry name" value="INNER NUCLEAR MEMBRANE PROTEIN MAN1"/>
    <property type="match status" value="1"/>
</dbReference>
<dbReference type="Proteomes" id="UP000694941">
    <property type="component" value="Unplaced"/>
</dbReference>
<organism evidence="10 11">
    <name type="scientific">Limulus polyphemus</name>
    <name type="common">Atlantic horseshoe crab</name>
    <dbReference type="NCBI Taxonomy" id="6850"/>
    <lineage>
        <taxon>Eukaryota</taxon>
        <taxon>Metazoa</taxon>
        <taxon>Ecdysozoa</taxon>
        <taxon>Arthropoda</taxon>
        <taxon>Chelicerata</taxon>
        <taxon>Merostomata</taxon>
        <taxon>Xiphosura</taxon>
        <taxon>Limulidae</taxon>
        <taxon>Limulus</taxon>
    </lineage>
</organism>
<dbReference type="Pfam" id="PF09402">
    <property type="entry name" value="MSC"/>
    <property type="match status" value="1"/>
</dbReference>
<comment type="subcellular location">
    <subcellularLocation>
        <location evidence="1">Nucleus inner membrane</location>
        <topology evidence="1">Multi-pass membrane protein</topology>
    </subcellularLocation>
</comment>
<reference evidence="11" key="1">
    <citation type="submission" date="2025-08" db="UniProtKB">
        <authorList>
            <consortium name="RefSeq"/>
        </authorList>
    </citation>
    <scope>IDENTIFICATION</scope>
    <source>
        <tissue evidence="11">Muscle</tissue>
    </source>
</reference>
<feature type="transmembrane region" description="Helical" evidence="8">
    <location>
        <begin position="286"/>
        <end position="307"/>
    </location>
</feature>
<keyword evidence="10" id="KW-1185">Reference proteome</keyword>
<accession>A0ABM1B4N7</accession>
<evidence type="ECO:0000256" key="1">
    <source>
        <dbReference type="ARBA" id="ARBA00004473"/>
    </source>
</evidence>
<dbReference type="SMART" id="SM00540">
    <property type="entry name" value="LEM"/>
    <property type="match status" value="1"/>
</dbReference>
<evidence type="ECO:0000256" key="5">
    <source>
        <dbReference type="ARBA" id="ARBA00023136"/>
    </source>
</evidence>
<protein>
    <submittedName>
        <fullName evidence="11">Inner nuclear membrane protein Man1-like</fullName>
    </submittedName>
</protein>
<dbReference type="Gene3D" id="3.30.70.330">
    <property type="match status" value="1"/>
</dbReference>
<dbReference type="InterPro" id="IPR052277">
    <property type="entry name" value="INM_ESCRT-Associated"/>
</dbReference>
<evidence type="ECO:0000256" key="7">
    <source>
        <dbReference type="SAM" id="MobiDB-lite"/>
    </source>
</evidence>
<dbReference type="GeneID" id="106459664"/>
<keyword evidence="5 8" id="KW-0472">Membrane</keyword>
<keyword evidence="6" id="KW-0539">Nucleus</keyword>
<dbReference type="Gene3D" id="1.10.10.1180">
    <property type="entry name" value="MAN1, winged-helix domain"/>
    <property type="match status" value="1"/>
</dbReference>
<dbReference type="SUPFAM" id="SSF63451">
    <property type="entry name" value="LEM domain"/>
    <property type="match status" value="1"/>
</dbReference>
<dbReference type="Gene3D" id="1.10.720.40">
    <property type="match status" value="1"/>
</dbReference>
<dbReference type="InterPro" id="IPR003887">
    <property type="entry name" value="LEM_dom"/>
</dbReference>
<dbReference type="InterPro" id="IPR035979">
    <property type="entry name" value="RBD_domain_sf"/>
</dbReference>
<evidence type="ECO:0000256" key="4">
    <source>
        <dbReference type="ARBA" id="ARBA00022989"/>
    </source>
</evidence>
<proteinExistence type="predicted"/>
<keyword evidence="4 8" id="KW-1133">Transmembrane helix</keyword>
<dbReference type="SUPFAM" id="SSF54928">
    <property type="entry name" value="RNA-binding domain, RBD"/>
    <property type="match status" value="1"/>
</dbReference>